<feature type="transmembrane region" description="Helical" evidence="1">
    <location>
        <begin position="42"/>
        <end position="68"/>
    </location>
</feature>
<organism evidence="2 3">
    <name type="scientific">Actinoplanes oblitus</name>
    <dbReference type="NCBI Taxonomy" id="3040509"/>
    <lineage>
        <taxon>Bacteria</taxon>
        <taxon>Bacillati</taxon>
        <taxon>Actinomycetota</taxon>
        <taxon>Actinomycetes</taxon>
        <taxon>Micromonosporales</taxon>
        <taxon>Micromonosporaceae</taxon>
        <taxon>Actinoplanes</taxon>
    </lineage>
</organism>
<evidence type="ECO:0000313" key="3">
    <source>
        <dbReference type="Proteomes" id="UP001240150"/>
    </source>
</evidence>
<feature type="transmembrane region" description="Helical" evidence="1">
    <location>
        <begin position="349"/>
        <end position="367"/>
    </location>
</feature>
<evidence type="ECO:0000256" key="1">
    <source>
        <dbReference type="SAM" id="Phobius"/>
    </source>
</evidence>
<keyword evidence="1" id="KW-1133">Transmembrane helix</keyword>
<feature type="transmembrane region" description="Helical" evidence="1">
    <location>
        <begin position="173"/>
        <end position="198"/>
    </location>
</feature>
<accession>A0ABY8WSS8</accession>
<reference evidence="2 3" key="1">
    <citation type="submission" date="2023-06" db="EMBL/GenBank/DDBJ databases">
        <authorList>
            <person name="Yushchuk O."/>
            <person name="Binda E."/>
            <person name="Ruckert-Reed C."/>
            <person name="Fedorenko V."/>
            <person name="Kalinowski J."/>
            <person name="Marinelli F."/>
        </authorList>
    </citation>
    <scope>NUCLEOTIDE SEQUENCE [LARGE SCALE GENOMIC DNA]</scope>
    <source>
        <strain evidence="2 3">NRRL 3884</strain>
    </source>
</reference>
<feature type="transmembrane region" description="Helical" evidence="1">
    <location>
        <begin position="210"/>
        <end position="230"/>
    </location>
</feature>
<keyword evidence="3" id="KW-1185">Reference proteome</keyword>
<dbReference type="EMBL" id="CP126980">
    <property type="protein sequence ID" value="WIN00159.1"/>
    <property type="molecule type" value="Genomic_DNA"/>
</dbReference>
<feature type="transmembrane region" description="Helical" evidence="1">
    <location>
        <begin position="144"/>
        <end position="161"/>
    </location>
</feature>
<evidence type="ECO:0008006" key="4">
    <source>
        <dbReference type="Google" id="ProtNLM"/>
    </source>
</evidence>
<feature type="transmembrane region" description="Helical" evidence="1">
    <location>
        <begin position="236"/>
        <end position="255"/>
    </location>
</feature>
<feature type="transmembrane region" description="Helical" evidence="1">
    <location>
        <begin position="305"/>
        <end position="328"/>
    </location>
</feature>
<feature type="transmembrane region" description="Helical" evidence="1">
    <location>
        <begin position="16"/>
        <end position="36"/>
    </location>
</feature>
<feature type="transmembrane region" description="Helical" evidence="1">
    <location>
        <begin position="267"/>
        <end position="285"/>
    </location>
</feature>
<sequence>MSPLESGRAGWHRRAALLPVGYLGALVVLAFAHPFVPAWRWLAIHLLLLGAVTNAIVVWSAHFTAAVLHVPAPAHHRGEILRLVVLNAGVIAVFIGGGGDQPWVGVGGAVAVFAAIAAHLGWLTARLRSALPARFVVTVRYYRAGASALLTGIPAGAWMLVADAPLRTRILLFHAHINLLGWVMLTVLGTALTLWPTVLRTRMDSAAVRAAHLALPIAVTAIGLLAVGVLAWWPSIAVSGLVLFATAVVVTAVPAVRAARHKPPESFAAWSIAAGTGWLLVALVVDASTLSTAGSPDAAADRFGSVLTPLLLGSVAQILLGALAYLLPMTLGGGPARVRERTAALDRHWPQRLATTNAALVVLLLPTGPYVRIALSFLLLASLVQLLLPVLRILLTDRRRPA</sequence>
<dbReference type="RefSeq" id="WP_284921644.1">
    <property type="nucleotide sequence ID" value="NZ_CP126980.1"/>
</dbReference>
<feature type="transmembrane region" description="Helical" evidence="1">
    <location>
        <begin position="103"/>
        <end position="123"/>
    </location>
</feature>
<proteinExistence type="predicted"/>
<name>A0ABY8WSS8_9ACTN</name>
<feature type="transmembrane region" description="Helical" evidence="1">
    <location>
        <begin position="373"/>
        <end position="395"/>
    </location>
</feature>
<evidence type="ECO:0000313" key="2">
    <source>
        <dbReference type="EMBL" id="WIN00159.1"/>
    </source>
</evidence>
<keyword evidence="1" id="KW-0812">Transmembrane</keyword>
<keyword evidence="1" id="KW-0472">Membrane</keyword>
<gene>
    <name evidence="2" type="ORF">ACTOB_003847</name>
</gene>
<protein>
    <recommendedName>
        <fullName evidence="4">Copper oxidase</fullName>
    </recommendedName>
</protein>
<dbReference type="Proteomes" id="UP001240150">
    <property type="component" value="Chromosome"/>
</dbReference>